<evidence type="ECO:0000313" key="4">
    <source>
        <dbReference type="Proteomes" id="UP000288096"/>
    </source>
</evidence>
<keyword evidence="1" id="KW-0812">Transmembrane</keyword>
<dbReference type="AlphaFoldDB" id="A0A401G1Q8"/>
<organism evidence="3 4">
    <name type="scientific">Desulfonema ishimotonii</name>
    <dbReference type="NCBI Taxonomy" id="45657"/>
    <lineage>
        <taxon>Bacteria</taxon>
        <taxon>Pseudomonadati</taxon>
        <taxon>Thermodesulfobacteriota</taxon>
        <taxon>Desulfobacteria</taxon>
        <taxon>Desulfobacterales</taxon>
        <taxon>Desulfococcaceae</taxon>
        <taxon>Desulfonema</taxon>
    </lineage>
</organism>
<name>A0A401G1Q8_9BACT</name>
<dbReference type="InterPro" id="IPR025110">
    <property type="entry name" value="AMP-bd_C"/>
</dbReference>
<feature type="transmembrane region" description="Helical" evidence="1">
    <location>
        <begin position="23"/>
        <end position="45"/>
    </location>
</feature>
<dbReference type="SUPFAM" id="SSF56801">
    <property type="entry name" value="Acetyl-CoA synthetase-like"/>
    <property type="match status" value="1"/>
</dbReference>
<keyword evidence="1" id="KW-0472">Membrane</keyword>
<reference evidence="4" key="1">
    <citation type="submission" date="2017-11" db="EMBL/GenBank/DDBJ databases">
        <authorList>
            <person name="Watanabe M."/>
            <person name="Kojima H."/>
        </authorList>
    </citation>
    <scope>NUCLEOTIDE SEQUENCE [LARGE SCALE GENOMIC DNA]</scope>
    <source>
        <strain evidence="4">Tokyo 01</strain>
    </source>
</reference>
<protein>
    <recommendedName>
        <fullName evidence="2">AMP-binding enzyme C-terminal domain-containing protein</fullName>
    </recommendedName>
</protein>
<proteinExistence type="predicted"/>
<dbReference type="RefSeq" id="WP_124330257.1">
    <property type="nucleotide sequence ID" value="NZ_BEXT01000001.1"/>
</dbReference>
<dbReference type="Proteomes" id="UP000288096">
    <property type="component" value="Unassembled WGS sequence"/>
</dbReference>
<dbReference type="EMBL" id="BEXT01000001">
    <property type="protein sequence ID" value="GBC63144.1"/>
    <property type="molecule type" value="Genomic_DNA"/>
</dbReference>
<feature type="domain" description="AMP-binding enzyme C-terminal" evidence="2">
    <location>
        <begin position="270"/>
        <end position="357"/>
    </location>
</feature>
<keyword evidence="4" id="KW-1185">Reference proteome</keyword>
<evidence type="ECO:0000256" key="1">
    <source>
        <dbReference type="SAM" id="Phobius"/>
    </source>
</evidence>
<dbReference type="Pfam" id="PF13193">
    <property type="entry name" value="AMP-binding_C"/>
    <property type="match status" value="1"/>
</dbReference>
<dbReference type="Gene3D" id="3.30.300.30">
    <property type="match status" value="1"/>
</dbReference>
<sequence>MLNEVVHILQRAGYYLSRMNEQFYFYVDIRTNVSWAVIILMIILYKVLEKYLSDKELSSDELMKLLLTYILIISAIIASYTDLKKLFNAPDRESSFVGFLVLSIMLIVVIARLGVSKDQSKKMKWILLVMYTPILLIILTNGRVLEERLQSFRNLMPRSNSAMIGLPGEIETLQVGGIVSPHQRQRVEAIIRSQASVRDAALIGRKDKDGLIKPYALILPESGYEASESLKRSIRNAVTDAIEDEQTTELRDVDAVKKGKLPKSDGDYPKMEEILNTHKSVARGVVIAERDSQDDQVKPYAYVELRQEYSGSDRQILETEILGFVNEQYNRDRLSDYLAPRWVDFVDKEDIPKEADGTINYDEINKERKNWSDVFRALGEIPLPTGEE</sequence>
<keyword evidence="1" id="KW-1133">Transmembrane helix</keyword>
<comment type="caution">
    <text evidence="3">The sequence shown here is derived from an EMBL/GenBank/DDBJ whole genome shotgun (WGS) entry which is preliminary data.</text>
</comment>
<gene>
    <name evidence="3" type="ORF">DENIS_4137</name>
</gene>
<feature type="transmembrane region" description="Helical" evidence="1">
    <location>
        <begin position="125"/>
        <end position="145"/>
    </location>
</feature>
<feature type="transmembrane region" description="Helical" evidence="1">
    <location>
        <begin position="66"/>
        <end position="83"/>
    </location>
</feature>
<accession>A0A401G1Q8</accession>
<evidence type="ECO:0000259" key="2">
    <source>
        <dbReference type="Pfam" id="PF13193"/>
    </source>
</evidence>
<dbReference type="InterPro" id="IPR045851">
    <property type="entry name" value="AMP-bd_C_sf"/>
</dbReference>
<reference evidence="4" key="2">
    <citation type="submission" date="2019-01" db="EMBL/GenBank/DDBJ databases">
        <title>Genome sequence of Desulfonema ishimotonii strain Tokyo 01.</title>
        <authorList>
            <person name="Fukui M."/>
        </authorList>
    </citation>
    <scope>NUCLEOTIDE SEQUENCE [LARGE SCALE GENOMIC DNA]</scope>
    <source>
        <strain evidence="4">Tokyo 01</strain>
    </source>
</reference>
<feature type="transmembrane region" description="Helical" evidence="1">
    <location>
        <begin position="95"/>
        <end position="113"/>
    </location>
</feature>
<evidence type="ECO:0000313" key="3">
    <source>
        <dbReference type="EMBL" id="GBC63144.1"/>
    </source>
</evidence>